<evidence type="ECO:0000313" key="10">
    <source>
        <dbReference type="Proteomes" id="UP001152484"/>
    </source>
</evidence>
<feature type="transmembrane region" description="Helical" evidence="7">
    <location>
        <begin position="167"/>
        <end position="185"/>
    </location>
</feature>
<dbReference type="AlphaFoldDB" id="A0A9P0ZNM7"/>
<comment type="caution">
    <text evidence="9">The sequence shown here is derived from an EMBL/GenBank/DDBJ whole genome shotgun (WGS) entry which is preliminary data.</text>
</comment>
<evidence type="ECO:0000256" key="2">
    <source>
        <dbReference type="ARBA" id="ARBA00022771"/>
    </source>
</evidence>
<keyword evidence="7" id="KW-1133">Transmembrane helix</keyword>
<name>A0A9P0ZNM7_CUSEU</name>
<evidence type="ECO:0000256" key="4">
    <source>
        <dbReference type="PROSITE-ProRule" id="PRU01343"/>
    </source>
</evidence>
<dbReference type="PROSITE" id="PS51999">
    <property type="entry name" value="ZF_GRF"/>
    <property type="match status" value="1"/>
</dbReference>
<dbReference type="PANTHER" id="PTHR33248">
    <property type="entry name" value="ZINC ION-BINDING PROTEIN"/>
    <property type="match status" value="1"/>
</dbReference>
<evidence type="ECO:0000313" key="9">
    <source>
        <dbReference type="EMBL" id="CAH9105074.1"/>
    </source>
</evidence>
<gene>
    <name evidence="9" type="ORF">CEURO_LOCUS16794</name>
</gene>
<keyword evidence="7" id="KW-0472">Membrane</keyword>
<protein>
    <recommendedName>
        <fullName evidence="8">GRF-type domain-containing protein</fullName>
    </recommendedName>
</protein>
<dbReference type="OrthoDB" id="1751720at2759"/>
<organism evidence="9 10">
    <name type="scientific">Cuscuta europaea</name>
    <name type="common">European dodder</name>
    <dbReference type="NCBI Taxonomy" id="41803"/>
    <lineage>
        <taxon>Eukaryota</taxon>
        <taxon>Viridiplantae</taxon>
        <taxon>Streptophyta</taxon>
        <taxon>Embryophyta</taxon>
        <taxon>Tracheophyta</taxon>
        <taxon>Spermatophyta</taxon>
        <taxon>Magnoliopsida</taxon>
        <taxon>eudicotyledons</taxon>
        <taxon>Gunneridae</taxon>
        <taxon>Pentapetalae</taxon>
        <taxon>asterids</taxon>
        <taxon>lamiids</taxon>
        <taxon>Solanales</taxon>
        <taxon>Convolvulaceae</taxon>
        <taxon>Cuscuteae</taxon>
        <taxon>Cuscuta</taxon>
        <taxon>Cuscuta subgen. Cuscuta</taxon>
    </lineage>
</organism>
<keyword evidence="1" id="KW-0479">Metal-binding</keyword>
<evidence type="ECO:0000256" key="1">
    <source>
        <dbReference type="ARBA" id="ARBA00022723"/>
    </source>
</evidence>
<feature type="domain" description="GRF-type" evidence="8">
    <location>
        <begin position="65"/>
        <end position="106"/>
    </location>
</feature>
<keyword evidence="2 4" id="KW-0863">Zinc-finger</keyword>
<keyword evidence="7" id="KW-0812">Transmembrane</keyword>
<accession>A0A9P0ZNM7</accession>
<dbReference type="GO" id="GO:0008270">
    <property type="term" value="F:zinc ion binding"/>
    <property type="evidence" value="ECO:0007669"/>
    <property type="project" value="UniProtKB-KW"/>
</dbReference>
<keyword evidence="3" id="KW-0862">Zinc</keyword>
<evidence type="ECO:0000256" key="5">
    <source>
        <dbReference type="SAM" id="Coils"/>
    </source>
</evidence>
<keyword evidence="10" id="KW-1185">Reference proteome</keyword>
<evidence type="ECO:0000256" key="7">
    <source>
        <dbReference type="SAM" id="Phobius"/>
    </source>
</evidence>
<proteinExistence type="predicted"/>
<keyword evidence="5" id="KW-0175">Coiled coil</keyword>
<feature type="region of interest" description="Disordered" evidence="6">
    <location>
        <begin position="1"/>
        <end position="33"/>
    </location>
</feature>
<evidence type="ECO:0000256" key="3">
    <source>
        <dbReference type="ARBA" id="ARBA00022833"/>
    </source>
</evidence>
<dbReference type="Pfam" id="PF06839">
    <property type="entry name" value="Zn_ribbon_GRF"/>
    <property type="match status" value="1"/>
</dbReference>
<dbReference type="InterPro" id="IPR010666">
    <property type="entry name" value="Znf_GRF"/>
</dbReference>
<evidence type="ECO:0000259" key="8">
    <source>
        <dbReference type="PROSITE" id="PS51999"/>
    </source>
</evidence>
<reference evidence="9" key="1">
    <citation type="submission" date="2022-07" db="EMBL/GenBank/DDBJ databases">
        <authorList>
            <person name="Macas J."/>
            <person name="Novak P."/>
            <person name="Neumann P."/>
        </authorList>
    </citation>
    <scope>NUCLEOTIDE SEQUENCE</scope>
</reference>
<sequence length="186" mass="21553">MLAKATDDGESLRRIRTKENNQSSNPRDLAWKNLSKERSTQTKTILMRSVSGSSSWTCNSITRNCNHNIQANLRTVKKGRNLGRKFFGCSLCPNADCRYFEWYNDNEVECHDEYKLMDKDIVIERLLAENKFLEEKLQKIKNKKKKMCVLITEMQMKASKSAKGERAAIMVVLVSWIVFAILSYLM</sequence>
<dbReference type="EMBL" id="CAMAPE010000047">
    <property type="protein sequence ID" value="CAH9105074.1"/>
    <property type="molecule type" value="Genomic_DNA"/>
</dbReference>
<evidence type="ECO:0000256" key="6">
    <source>
        <dbReference type="SAM" id="MobiDB-lite"/>
    </source>
</evidence>
<feature type="compositionally biased region" description="Basic and acidic residues" evidence="6">
    <location>
        <begin position="1"/>
        <end position="19"/>
    </location>
</feature>
<feature type="coiled-coil region" evidence="5">
    <location>
        <begin position="116"/>
        <end position="143"/>
    </location>
</feature>
<dbReference type="Proteomes" id="UP001152484">
    <property type="component" value="Unassembled WGS sequence"/>
</dbReference>